<evidence type="ECO:0000256" key="1">
    <source>
        <dbReference type="SAM" id="MobiDB-lite"/>
    </source>
</evidence>
<protein>
    <submittedName>
        <fullName evidence="2">Uncharacterized protein</fullName>
    </submittedName>
</protein>
<gene>
    <name evidence="2" type="ORF">EVJ58_g7339</name>
</gene>
<feature type="region of interest" description="Disordered" evidence="1">
    <location>
        <begin position="69"/>
        <end position="99"/>
    </location>
</feature>
<evidence type="ECO:0000313" key="3">
    <source>
        <dbReference type="Proteomes" id="UP000298390"/>
    </source>
</evidence>
<reference evidence="2 3" key="1">
    <citation type="submission" date="2019-01" db="EMBL/GenBank/DDBJ databases">
        <title>Genome sequencing of the rare red list fungi Fomitopsis rosea.</title>
        <authorList>
            <person name="Buettner E."/>
            <person name="Kellner H."/>
        </authorList>
    </citation>
    <scope>NUCLEOTIDE SEQUENCE [LARGE SCALE GENOMIC DNA]</scope>
    <source>
        <strain evidence="2 3">DSM 105464</strain>
    </source>
</reference>
<organism evidence="2 3">
    <name type="scientific">Rhodofomes roseus</name>
    <dbReference type="NCBI Taxonomy" id="34475"/>
    <lineage>
        <taxon>Eukaryota</taxon>
        <taxon>Fungi</taxon>
        <taxon>Dikarya</taxon>
        <taxon>Basidiomycota</taxon>
        <taxon>Agaricomycotina</taxon>
        <taxon>Agaricomycetes</taxon>
        <taxon>Polyporales</taxon>
        <taxon>Rhodofomes</taxon>
    </lineage>
</organism>
<dbReference type="Proteomes" id="UP000298390">
    <property type="component" value="Unassembled WGS sequence"/>
</dbReference>
<sequence length="118" mass="12740">MLLLGLVKAVHLRRDMLTSRGLANAAKLQMVGKMGDIMYARQTELYRIPRPDWSVESLRVREAALHPQLNLKTEPEDGAGIGPEATKARGGGLKTNTLSPGQTSGCKNVVVMLIGEAC</sequence>
<dbReference type="STRING" id="34475.A0A4Y9Y5P8"/>
<accession>A0A4Y9Y5P8</accession>
<dbReference type="AlphaFoldDB" id="A0A4Y9Y5P8"/>
<dbReference type="Gene3D" id="2.30.110.10">
    <property type="entry name" value="Electron Transport, Fmn-binding Protein, Chain A"/>
    <property type="match status" value="1"/>
</dbReference>
<comment type="caution">
    <text evidence="2">The sequence shown here is derived from an EMBL/GenBank/DDBJ whole genome shotgun (WGS) entry which is preliminary data.</text>
</comment>
<proteinExistence type="predicted"/>
<dbReference type="InterPro" id="IPR012349">
    <property type="entry name" value="Split_barrel_FMN-bd"/>
</dbReference>
<evidence type="ECO:0000313" key="2">
    <source>
        <dbReference type="EMBL" id="TFY56937.1"/>
    </source>
</evidence>
<name>A0A4Y9Y5P8_9APHY</name>
<dbReference type="EMBL" id="SEKV01000465">
    <property type="protein sequence ID" value="TFY56937.1"/>
    <property type="molecule type" value="Genomic_DNA"/>
</dbReference>